<dbReference type="InterPro" id="IPR019587">
    <property type="entry name" value="Polyketide_cyclase/dehydratase"/>
</dbReference>
<accession>A0A7I7SME2</accession>
<reference evidence="2 3" key="1">
    <citation type="journal article" date="2019" name="Emerg. Microbes Infect.">
        <title>Comprehensive subspecies identification of 175 nontuberculous mycobacteria species based on 7547 genomic profiles.</title>
        <authorList>
            <person name="Matsumoto Y."/>
            <person name="Kinjo T."/>
            <person name="Motooka D."/>
            <person name="Nabeya D."/>
            <person name="Jung N."/>
            <person name="Uechi K."/>
            <person name="Horii T."/>
            <person name="Iida T."/>
            <person name="Fujita J."/>
            <person name="Nakamura S."/>
        </authorList>
    </citation>
    <scope>NUCLEOTIDE SEQUENCE [LARGE SCALE GENOMIC DNA]</scope>
    <source>
        <strain evidence="2 3">JCM 30395</strain>
    </source>
</reference>
<feature type="region of interest" description="Disordered" evidence="1">
    <location>
        <begin position="1"/>
        <end position="26"/>
    </location>
</feature>
<dbReference type="Pfam" id="PF10604">
    <property type="entry name" value="Polyketide_cyc2"/>
    <property type="match status" value="1"/>
</dbReference>
<keyword evidence="3" id="KW-1185">Reference proteome</keyword>
<evidence type="ECO:0000313" key="3">
    <source>
        <dbReference type="Proteomes" id="UP000466445"/>
    </source>
</evidence>
<gene>
    <name evidence="2" type="ORF">MSAR_12580</name>
</gene>
<dbReference type="SUPFAM" id="SSF55961">
    <property type="entry name" value="Bet v1-like"/>
    <property type="match status" value="1"/>
</dbReference>
<evidence type="ECO:0000313" key="2">
    <source>
        <dbReference type="EMBL" id="BBY58122.1"/>
    </source>
</evidence>
<dbReference type="KEGG" id="msar:MSAR_12580"/>
<dbReference type="EMBL" id="AP022595">
    <property type="protein sequence ID" value="BBY58122.1"/>
    <property type="molecule type" value="Genomic_DNA"/>
</dbReference>
<organism evidence="2 3">
    <name type="scientific">Mycolicibacterium sarraceniae</name>
    <dbReference type="NCBI Taxonomy" id="1534348"/>
    <lineage>
        <taxon>Bacteria</taxon>
        <taxon>Bacillati</taxon>
        <taxon>Actinomycetota</taxon>
        <taxon>Actinomycetes</taxon>
        <taxon>Mycobacteriales</taxon>
        <taxon>Mycobacteriaceae</taxon>
        <taxon>Mycolicibacterium</taxon>
    </lineage>
</organism>
<name>A0A7I7SME2_9MYCO</name>
<sequence length="187" mass="20226">MSELTVLRKQAHDYASPQPQPMRPHGWRITPTPPPPEEFYLMGQVSAASTILIDAEPATVLTAIADYQGVRPKILSPQYSQYQVLQGGQGQGTVAKWKLQATKSRSREVQAVVDVAGHTVIEKDANSSMVINWTVSPAGPGSSVTVKTTWTGAGGIGGFFEKTFAPLGLRRIQDEVLANLKKVVESK</sequence>
<dbReference type="AlphaFoldDB" id="A0A7I7SME2"/>
<protein>
    <submittedName>
        <fullName evidence="2">Polyketide cyclase</fullName>
    </submittedName>
</protein>
<dbReference type="InterPro" id="IPR023393">
    <property type="entry name" value="START-like_dom_sf"/>
</dbReference>
<proteinExistence type="predicted"/>
<dbReference type="Proteomes" id="UP000466445">
    <property type="component" value="Chromosome"/>
</dbReference>
<dbReference type="Gene3D" id="3.30.530.20">
    <property type="match status" value="1"/>
</dbReference>
<evidence type="ECO:0000256" key="1">
    <source>
        <dbReference type="SAM" id="MobiDB-lite"/>
    </source>
</evidence>